<dbReference type="AlphaFoldDB" id="A0A2G9TWB2"/>
<evidence type="ECO:0000313" key="1">
    <source>
        <dbReference type="EMBL" id="PIO61722.1"/>
    </source>
</evidence>
<reference evidence="1 2" key="1">
    <citation type="submission" date="2015-09" db="EMBL/GenBank/DDBJ databases">
        <title>Draft genome of the parasitic nematode Teladorsagia circumcincta isolate WARC Sus (inbred).</title>
        <authorList>
            <person name="Mitreva M."/>
        </authorList>
    </citation>
    <scope>NUCLEOTIDE SEQUENCE [LARGE SCALE GENOMIC DNA]</scope>
    <source>
        <strain evidence="1 2">S</strain>
    </source>
</reference>
<sequence>KCGKPMTLNSTGSRIKSNVISHACQTNHRIDDAHDIMLWQRRQMLKPLWAITDAQGAVSLVEGELEELV</sequence>
<gene>
    <name evidence="1" type="ORF">TELCIR_16745</name>
</gene>
<accession>A0A2G9TWB2</accession>
<proteinExistence type="predicted"/>
<dbReference type="EMBL" id="KZ353114">
    <property type="protein sequence ID" value="PIO61722.1"/>
    <property type="molecule type" value="Genomic_DNA"/>
</dbReference>
<dbReference type="OrthoDB" id="5870471at2759"/>
<name>A0A2G9TWB2_TELCI</name>
<feature type="non-terminal residue" evidence="1">
    <location>
        <position position="1"/>
    </location>
</feature>
<protein>
    <submittedName>
        <fullName evidence="1">Uncharacterized protein</fullName>
    </submittedName>
</protein>
<dbReference type="Proteomes" id="UP000230423">
    <property type="component" value="Unassembled WGS sequence"/>
</dbReference>
<organism evidence="1 2">
    <name type="scientific">Teladorsagia circumcincta</name>
    <name type="common">Brown stomach worm</name>
    <name type="synonym">Ostertagia circumcincta</name>
    <dbReference type="NCBI Taxonomy" id="45464"/>
    <lineage>
        <taxon>Eukaryota</taxon>
        <taxon>Metazoa</taxon>
        <taxon>Ecdysozoa</taxon>
        <taxon>Nematoda</taxon>
        <taxon>Chromadorea</taxon>
        <taxon>Rhabditida</taxon>
        <taxon>Rhabditina</taxon>
        <taxon>Rhabditomorpha</taxon>
        <taxon>Strongyloidea</taxon>
        <taxon>Trichostrongylidae</taxon>
        <taxon>Teladorsagia</taxon>
    </lineage>
</organism>
<evidence type="ECO:0000313" key="2">
    <source>
        <dbReference type="Proteomes" id="UP000230423"/>
    </source>
</evidence>
<keyword evidence="2" id="KW-1185">Reference proteome</keyword>